<feature type="binding site" evidence="8">
    <location>
        <position position="213"/>
    </location>
    <ligand>
        <name>substrate</name>
    </ligand>
</feature>
<feature type="active site" description="Proton donor" evidence="8">
    <location>
        <position position="92"/>
    </location>
</feature>
<protein>
    <recommendedName>
        <fullName evidence="3 8">Diaminopimelate epimerase</fullName>
        <shortName evidence="8">DAP epimerase</shortName>
        <ecNumber evidence="3 8">5.1.1.7</ecNumber>
    </recommendedName>
    <alternativeName>
        <fullName evidence="8">PLP-independent amino acid racemase</fullName>
    </alternativeName>
</protein>
<organism evidence="10 11">
    <name type="scientific">Saxibacter everestensis</name>
    <dbReference type="NCBI Taxonomy" id="2909229"/>
    <lineage>
        <taxon>Bacteria</taxon>
        <taxon>Bacillati</taxon>
        <taxon>Actinomycetota</taxon>
        <taxon>Actinomycetes</taxon>
        <taxon>Micrococcales</taxon>
        <taxon>Brevibacteriaceae</taxon>
        <taxon>Saxibacter</taxon>
    </lineage>
</organism>
<comment type="pathway">
    <text evidence="1 8">Amino-acid biosynthesis; L-lysine biosynthesis via DAP pathway; DL-2,6-diaminopimelate from LL-2,6-diaminopimelate: step 1/1.</text>
</comment>
<comment type="similarity">
    <text evidence="2 8">Belongs to the diaminopimelate epimerase family.</text>
</comment>
<comment type="subunit">
    <text evidence="8">Homodimer.</text>
</comment>
<proteinExistence type="inferred from homology"/>
<feature type="binding site" evidence="8">
    <location>
        <position position="19"/>
    </location>
    <ligand>
        <name>substrate</name>
    </ligand>
</feature>
<evidence type="ECO:0000256" key="8">
    <source>
        <dbReference type="HAMAP-Rule" id="MF_00197"/>
    </source>
</evidence>
<comment type="caution">
    <text evidence="8">Lacks conserved residue(s) required for the propagation of feature annotation.</text>
</comment>
<dbReference type="Gene3D" id="3.10.310.10">
    <property type="entry name" value="Diaminopimelate Epimerase, Chain A, domain 1"/>
    <property type="match status" value="2"/>
</dbReference>
<dbReference type="RefSeq" id="WP_349640825.1">
    <property type="nucleotide sequence ID" value="NZ_CP090958.1"/>
</dbReference>
<evidence type="ECO:0000313" key="10">
    <source>
        <dbReference type="EMBL" id="WGW14006.1"/>
    </source>
</evidence>
<accession>A0ABY8R0P7</accession>
<reference evidence="10 11" key="1">
    <citation type="submission" date="2023-05" db="EMBL/GenBank/DDBJ databases">
        <title>Lithophilousrod everest ZFBP1038 complete genpme.</title>
        <authorList>
            <person name="Tian M."/>
        </authorList>
    </citation>
    <scope>NUCLEOTIDE SEQUENCE [LARGE SCALE GENOMIC DNA]</scope>
    <source>
        <strain evidence="10 11">ZFBP1038</strain>
    </source>
</reference>
<evidence type="ECO:0000256" key="9">
    <source>
        <dbReference type="PROSITE-ProRule" id="PRU10125"/>
    </source>
</evidence>
<feature type="binding site" evidence="8">
    <location>
        <position position="180"/>
    </location>
    <ligand>
        <name>substrate</name>
    </ligand>
</feature>
<evidence type="ECO:0000313" key="11">
    <source>
        <dbReference type="Proteomes" id="UP001209083"/>
    </source>
</evidence>
<feature type="binding site" evidence="8">
    <location>
        <position position="83"/>
    </location>
    <ligand>
        <name>substrate</name>
    </ligand>
</feature>
<feature type="binding site" evidence="8">
    <location>
        <begin position="235"/>
        <end position="236"/>
    </location>
    <ligand>
        <name>substrate</name>
    </ligand>
</feature>
<feature type="active site" description="Proton acceptor" evidence="8">
    <location>
        <position position="244"/>
    </location>
</feature>
<evidence type="ECO:0000256" key="2">
    <source>
        <dbReference type="ARBA" id="ARBA00010219"/>
    </source>
</evidence>
<feature type="site" description="Could be important to modulate the pK values of the two catalytic cysteine residues" evidence="8">
    <location>
        <position position="182"/>
    </location>
</feature>
<evidence type="ECO:0000256" key="7">
    <source>
        <dbReference type="ARBA" id="ARBA00051712"/>
    </source>
</evidence>
<keyword evidence="5 8" id="KW-0457">Lysine biosynthesis</keyword>
<dbReference type="PANTHER" id="PTHR31689">
    <property type="entry name" value="DIAMINOPIMELATE EPIMERASE, CHLOROPLASTIC"/>
    <property type="match status" value="1"/>
</dbReference>
<dbReference type="PROSITE" id="PS01326">
    <property type="entry name" value="DAP_EPIMERASE"/>
    <property type="match status" value="1"/>
</dbReference>
<comment type="subcellular location">
    <subcellularLocation>
        <location evidence="8">Cytoplasm</location>
    </subcellularLocation>
</comment>
<keyword evidence="8" id="KW-0963">Cytoplasm</keyword>
<dbReference type="Proteomes" id="UP001209083">
    <property type="component" value="Chromosome"/>
</dbReference>
<evidence type="ECO:0000256" key="1">
    <source>
        <dbReference type="ARBA" id="ARBA00005196"/>
    </source>
</evidence>
<dbReference type="SUPFAM" id="SSF54506">
    <property type="entry name" value="Diaminopimelate epimerase-like"/>
    <property type="match status" value="2"/>
</dbReference>
<dbReference type="EC" id="5.1.1.7" evidence="3 8"/>
<comment type="function">
    <text evidence="8">Catalyzes the stereoinversion of LL-2,6-diaminopimelate (L,L-DAP) to meso-diaminopimelate (meso-DAP), a precursor of L-lysine and an essential component of the bacterial peptidoglycan.</text>
</comment>
<evidence type="ECO:0000256" key="3">
    <source>
        <dbReference type="ARBA" id="ARBA00013080"/>
    </source>
</evidence>
<evidence type="ECO:0000256" key="6">
    <source>
        <dbReference type="ARBA" id="ARBA00023235"/>
    </source>
</evidence>
<dbReference type="Pfam" id="PF01678">
    <property type="entry name" value="DAP_epimerase"/>
    <property type="match status" value="2"/>
</dbReference>
<name>A0ABY8R0P7_9MICO</name>
<evidence type="ECO:0000256" key="5">
    <source>
        <dbReference type="ARBA" id="ARBA00023154"/>
    </source>
</evidence>
<dbReference type="NCBIfam" id="TIGR00652">
    <property type="entry name" value="DapF"/>
    <property type="match status" value="1"/>
</dbReference>
<feature type="site" description="Could be important to modulate the pK values of the two catalytic cysteine residues" evidence="8">
    <location>
        <position position="235"/>
    </location>
</feature>
<keyword evidence="4 8" id="KW-0028">Amino-acid biosynthesis</keyword>
<sequence>MDTAALPDIRFTKGHGTGNDFILIEDPDGSVALTPDQVAALADRHFGIGADGVIRVVRSAALTDPMAVAAAQDGAEWFMDYSNADGSVAEMCGNGVRVFVHYLFENELVTGTSVVRVGTRAGVKTVTRIQDPYHDGTAAWYSAEMGNWSFPESTDRGADALVRIDDLDVPRAGLSVDMGNPHTVVALATDDELDGLSLVAAPEVSPTPQHGTNVELIVPGESAGEEGSLRMRVHERGVGETQSCGTGSCAAALAARFWAGAGAPDRWRVEVPGGTVRVDVRGQEVDLAGPAALVARGEVSRA</sequence>
<feature type="binding site" evidence="8">
    <location>
        <begin position="245"/>
        <end position="246"/>
    </location>
    <ligand>
        <name>substrate</name>
    </ligand>
</feature>
<dbReference type="InterPro" id="IPR018510">
    <property type="entry name" value="DAP_epimerase_AS"/>
</dbReference>
<dbReference type="GO" id="GO:0008837">
    <property type="term" value="F:diaminopimelate epimerase activity"/>
    <property type="evidence" value="ECO:0007669"/>
    <property type="project" value="UniProtKB-EC"/>
</dbReference>
<feature type="active site" evidence="9">
    <location>
        <position position="92"/>
    </location>
</feature>
<dbReference type="HAMAP" id="MF_00197">
    <property type="entry name" value="DAP_epimerase"/>
    <property type="match status" value="1"/>
</dbReference>
<gene>
    <name evidence="8 10" type="primary">dapF</name>
    <name evidence="10" type="ORF">LWF01_05025</name>
</gene>
<keyword evidence="6 8" id="KW-0413">Isomerase</keyword>
<dbReference type="EMBL" id="CP090958">
    <property type="protein sequence ID" value="WGW14006.1"/>
    <property type="molecule type" value="Genomic_DNA"/>
</dbReference>
<dbReference type="InterPro" id="IPR001653">
    <property type="entry name" value="DAP_epimerase_DapF"/>
</dbReference>
<feature type="binding site" evidence="8">
    <location>
        <begin position="93"/>
        <end position="94"/>
    </location>
    <ligand>
        <name>substrate</name>
    </ligand>
</feature>
<dbReference type="PANTHER" id="PTHR31689:SF0">
    <property type="entry name" value="DIAMINOPIMELATE EPIMERASE"/>
    <property type="match status" value="1"/>
</dbReference>
<keyword evidence="11" id="KW-1185">Reference proteome</keyword>
<evidence type="ECO:0000256" key="4">
    <source>
        <dbReference type="ARBA" id="ARBA00022605"/>
    </source>
</evidence>
<comment type="catalytic activity">
    <reaction evidence="7 8">
        <text>(2S,6S)-2,6-diaminopimelate = meso-2,6-diaminopimelate</text>
        <dbReference type="Rhea" id="RHEA:15393"/>
        <dbReference type="ChEBI" id="CHEBI:57609"/>
        <dbReference type="ChEBI" id="CHEBI:57791"/>
        <dbReference type="EC" id="5.1.1.7"/>
    </reaction>
</comment>